<dbReference type="Proteomes" id="UP000216188">
    <property type="component" value="Unassembled WGS sequence"/>
</dbReference>
<gene>
    <name evidence="1" type="ORF">CEV34_4672</name>
</gene>
<organism evidence="1 2">
    <name type="scientific">Brucella pseudogrignonensis</name>
    <dbReference type="NCBI Taxonomy" id="419475"/>
    <lineage>
        <taxon>Bacteria</taxon>
        <taxon>Pseudomonadati</taxon>
        <taxon>Pseudomonadota</taxon>
        <taxon>Alphaproteobacteria</taxon>
        <taxon>Hyphomicrobiales</taxon>
        <taxon>Brucellaceae</taxon>
        <taxon>Brucella/Ochrobactrum group</taxon>
        <taxon>Brucella</taxon>
    </lineage>
</organism>
<comment type="caution">
    <text evidence="1">The sequence shown here is derived from an EMBL/GenBank/DDBJ whole genome shotgun (WGS) entry which is preliminary data.</text>
</comment>
<dbReference type="AlphaFoldDB" id="A0A256G5B7"/>
<protein>
    <submittedName>
        <fullName evidence="1">Putative transposase domain protein</fullName>
    </submittedName>
</protein>
<dbReference type="EMBL" id="NNRM01000046">
    <property type="protein sequence ID" value="OYR21871.1"/>
    <property type="molecule type" value="Genomic_DNA"/>
</dbReference>
<evidence type="ECO:0000313" key="1">
    <source>
        <dbReference type="EMBL" id="OYR21871.1"/>
    </source>
</evidence>
<sequence>MLEAVSEAYDGDIVMIDITSVRVHQHGATGKWVIRRWFA</sequence>
<evidence type="ECO:0000313" key="2">
    <source>
        <dbReference type="Proteomes" id="UP000216188"/>
    </source>
</evidence>
<accession>A0A256G5B7</accession>
<proteinExistence type="predicted"/>
<reference evidence="1 2" key="1">
    <citation type="submission" date="2017-07" db="EMBL/GenBank/DDBJ databases">
        <title>Phylogenetic study on the rhizospheric bacterium Ochrobactrum sp. A44.</title>
        <authorList>
            <person name="Krzyzanowska D.M."/>
            <person name="Ossowicki A."/>
            <person name="Rajewska M."/>
            <person name="Maciag T."/>
            <person name="Kaczynski Z."/>
            <person name="Czerwicka M."/>
            <person name="Jafra S."/>
        </authorList>
    </citation>
    <scope>NUCLEOTIDE SEQUENCE [LARGE SCALE GENOMIC DNA]</scope>
    <source>
        <strain evidence="1 2">CCUG 30717</strain>
    </source>
</reference>
<name>A0A256G5B7_9HYPH</name>
<keyword evidence="2" id="KW-1185">Reference proteome</keyword>